<feature type="binding site" evidence="8">
    <location>
        <position position="412"/>
    </location>
    <ligand>
        <name>substrate</name>
    </ligand>
</feature>
<feature type="binding site" evidence="8">
    <location>
        <position position="211"/>
    </location>
    <ligand>
        <name>NAD(+)</name>
        <dbReference type="ChEBI" id="CHEBI:57540"/>
    </ligand>
</feature>
<dbReference type="GO" id="GO:0004399">
    <property type="term" value="F:histidinol dehydrogenase activity"/>
    <property type="evidence" value="ECO:0007669"/>
    <property type="project" value="UniProtKB-EC"/>
</dbReference>
<feature type="binding site" evidence="8">
    <location>
        <position position="188"/>
    </location>
    <ligand>
        <name>NAD(+)</name>
        <dbReference type="ChEBI" id="CHEBI:57540"/>
    </ligand>
</feature>
<keyword evidence="8" id="KW-0028">Amino-acid biosynthesis</keyword>
<feature type="binding site" evidence="8">
    <location>
        <position position="358"/>
    </location>
    <ligand>
        <name>substrate</name>
    </ligand>
</feature>
<feature type="binding site" evidence="8">
    <location>
        <position position="256"/>
    </location>
    <ligand>
        <name>substrate</name>
    </ligand>
</feature>
<feature type="active site" description="Proton acceptor" evidence="8">
    <location>
        <position position="324"/>
    </location>
</feature>
<feature type="binding site" evidence="8">
    <location>
        <position position="259"/>
    </location>
    <ligand>
        <name>substrate</name>
    </ligand>
</feature>
<comment type="caution">
    <text evidence="11">The sequence shown here is derived from an EMBL/GenBank/DDBJ whole genome shotgun (WGS) entry which is preliminary data.</text>
</comment>
<evidence type="ECO:0000256" key="9">
    <source>
        <dbReference type="PIRNR" id="PIRNR000099"/>
    </source>
</evidence>
<dbReference type="Gene3D" id="1.20.5.1300">
    <property type="match status" value="1"/>
</dbReference>
<evidence type="ECO:0000256" key="8">
    <source>
        <dbReference type="HAMAP-Rule" id="MF_01024"/>
    </source>
</evidence>
<comment type="similarity">
    <text evidence="2 8 9 10">Belongs to the histidinol dehydrogenase family.</text>
</comment>
<dbReference type="InterPro" id="IPR016161">
    <property type="entry name" value="Ald_DH/histidinol_DH"/>
</dbReference>
<feature type="binding site" evidence="8">
    <location>
        <position position="256"/>
    </location>
    <ligand>
        <name>Zn(2+)</name>
        <dbReference type="ChEBI" id="CHEBI:29105"/>
    </ligand>
</feature>
<evidence type="ECO:0000256" key="10">
    <source>
        <dbReference type="RuleBase" id="RU004175"/>
    </source>
</evidence>
<feature type="binding site" evidence="8">
    <location>
        <position position="259"/>
    </location>
    <ligand>
        <name>Zn(2+)</name>
        <dbReference type="ChEBI" id="CHEBI:29105"/>
    </ligand>
</feature>
<evidence type="ECO:0000256" key="3">
    <source>
        <dbReference type="ARBA" id="ARBA00012965"/>
    </source>
</evidence>
<dbReference type="PROSITE" id="PS00611">
    <property type="entry name" value="HISOL_DEHYDROGENASE"/>
    <property type="match status" value="1"/>
</dbReference>
<dbReference type="Pfam" id="PF00815">
    <property type="entry name" value="Histidinol_dh"/>
    <property type="match status" value="1"/>
</dbReference>
<feature type="binding site" evidence="8">
    <location>
        <position position="417"/>
    </location>
    <ligand>
        <name>substrate</name>
    </ligand>
</feature>
<comment type="catalytic activity">
    <reaction evidence="7 8">
        <text>L-histidinol + 2 NAD(+) + H2O = L-histidine + 2 NADH + 3 H(+)</text>
        <dbReference type="Rhea" id="RHEA:20641"/>
        <dbReference type="ChEBI" id="CHEBI:15377"/>
        <dbReference type="ChEBI" id="CHEBI:15378"/>
        <dbReference type="ChEBI" id="CHEBI:57540"/>
        <dbReference type="ChEBI" id="CHEBI:57595"/>
        <dbReference type="ChEBI" id="CHEBI:57699"/>
        <dbReference type="ChEBI" id="CHEBI:57945"/>
        <dbReference type="EC" id="1.1.1.23"/>
    </reaction>
</comment>
<feature type="binding site" evidence="8">
    <location>
        <position position="417"/>
    </location>
    <ligand>
        <name>Zn(2+)</name>
        <dbReference type="ChEBI" id="CHEBI:29105"/>
    </ligand>
</feature>
<dbReference type="RefSeq" id="WP_066263328.1">
    <property type="nucleotide sequence ID" value="NZ_JARMAB010000002.1"/>
</dbReference>
<dbReference type="InterPro" id="IPR001692">
    <property type="entry name" value="Histidinol_DH_CS"/>
</dbReference>
<evidence type="ECO:0000256" key="5">
    <source>
        <dbReference type="ARBA" id="ARBA00022833"/>
    </source>
</evidence>
<evidence type="ECO:0000313" key="12">
    <source>
        <dbReference type="Proteomes" id="UP001341444"/>
    </source>
</evidence>
<dbReference type="InterPro" id="IPR022695">
    <property type="entry name" value="Histidinol_DH_monofunct"/>
</dbReference>
<organism evidence="11 12">
    <name type="scientific">Heyndrickxia acidicola</name>
    <dbReference type="NCBI Taxonomy" id="209389"/>
    <lineage>
        <taxon>Bacteria</taxon>
        <taxon>Bacillati</taxon>
        <taxon>Bacillota</taxon>
        <taxon>Bacilli</taxon>
        <taxon>Bacillales</taxon>
        <taxon>Bacillaceae</taxon>
        <taxon>Heyndrickxia</taxon>
    </lineage>
</organism>
<accession>A0ABU6MB16</accession>
<dbReference type="PANTHER" id="PTHR21256:SF2">
    <property type="entry name" value="HISTIDINE BIOSYNTHESIS TRIFUNCTIONAL PROTEIN"/>
    <property type="match status" value="1"/>
</dbReference>
<comment type="cofactor">
    <cofactor evidence="8">
        <name>Zn(2+)</name>
        <dbReference type="ChEBI" id="CHEBI:29105"/>
    </cofactor>
    <text evidence="8">Binds 1 zinc ion per subunit.</text>
</comment>
<feature type="active site" description="Proton acceptor" evidence="8">
    <location>
        <position position="325"/>
    </location>
</feature>
<dbReference type="PIRSF" id="PIRSF000099">
    <property type="entry name" value="Histidinol_dh"/>
    <property type="match status" value="1"/>
</dbReference>
<sequence>MIRSFSSREFINTFLNGTKKGKALDESIVKAANEVIDSIRVRGEEALKEYVEKFDGVVPEEWEVTSKEREEAWNQVPESLILSLKKAADNIKGFHSKQLQQSRMMEVSSDIMTGQLFRPLKSVGIYVPGGTACYPSTVLMNAIPAVLAGVEEVVMVTPARNAVQIAPILSVAADIAGVHKILKIGGIQAIAALAYGTEKINAVHKIVGPGNAYVAAAKSIVYGDVGIDMIAGPSEVVIIADDSANPCFIAADLIAQAEHDTNARTFLFSISENIIQETRLELEKQCAVLPRREIAEKSLKLQSAAVKVATIDEAFYLSNQLAPEHLEIQLDHPLEYLGKVQNAGSVFLGHHTPEALGDYFAGPNHVLPTNNTARFSSGLSVDDFVKKTTYIYYSKQALEKAAPHVMNLAESEQLDGHARAVGIRMKQHTERGM</sequence>
<dbReference type="PANTHER" id="PTHR21256">
    <property type="entry name" value="HISTIDINOL DEHYDROGENASE HDH"/>
    <property type="match status" value="1"/>
</dbReference>
<feature type="binding site" evidence="8">
    <location>
        <position position="325"/>
    </location>
    <ligand>
        <name>substrate</name>
    </ligand>
</feature>
<evidence type="ECO:0000256" key="1">
    <source>
        <dbReference type="ARBA" id="ARBA00003850"/>
    </source>
</evidence>
<evidence type="ECO:0000256" key="7">
    <source>
        <dbReference type="ARBA" id="ARBA00049489"/>
    </source>
</evidence>
<keyword evidence="4 8" id="KW-0479">Metal-binding</keyword>
<protein>
    <recommendedName>
        <fullName evidence="3 8">Histidinol dehydrogenase</fullName>
        <shortName evidence="8">HDH</shortName>
        <ecNumber evidence="3 8">1.1.1.23</ecNumber>
    </recommendedName>
</protein>
<name>A0ABU6MB16_9BACI</name>
<dbReference type="InterPro" id="IPR012131">
    <property type="entry name" value="Hstdl_DH"/>
</dbReference>
<keyword evidence="6 8" id="KW-0560">Oxidoreductase</keyword>
<keyword evidence="5 8" id="KW-0862">Zinc</keyword>
<dbReference type="Gene3D" id="3.40.50.1980">
    <property type="entry name" value="Nitrogenase molybdenum iron protein domain"/>
    <property type="match status" value="2"/>
</dbReference>
<gene>
    <name evidence="8 11" type="primary">hisD</name>
    <name evidence="11" type="ORF">P4T90_00690</name>
</gene>
<evidence type="ECO:0000256" key="2">
    <source>
        <dbReference type="ARBA" id="ARBA00010178"/>
    </source>
</evidence>
<dbReference type="NCBIfam" id="TIGR00069">
    <property type="entry name" value="hisD"/>
    <property type="match status" value="1"/>
</dbReference>
<comment type="pathway">
    <text evidence="8">Amino-acid biosynthesis; L-histidine biosynthesis; L-histidine from 5-phospho-alpha-D-ribose 1-diphosphate: step 9/9.</text>
</comment>
<dbReference type="Proteomes" id="UP001341444">
    <property type="component" value="Unassembled WGS sequence"/>
</dbReference>
<dbReference type="CDD" id="cd06572">
    <property type="entry name" value="Histidinol_dh"/>
    <property type="match status" value="1"/>
</dbReference>
<dbReference type="PRINTS" id="PR00083">
    <property type="entry name" value="HOLDHDRGNASE"/>
</dbReference>
<evidence type="ECO:0000256" key="4">
    <source>
        <dbReference type="ARBA" id="ARBA00022723"/>
    </source>
</evidence>
<keyword evidence="12" id="KW-1185">Reference proteome</keyword>
<feature type="binding site" evidence="8">
    <location>
        <position position="358"/>
    </location>
    <ligand>
        <name>Zn(2+)</name>
        <dbReference type="ChEBI" id="CHEBI:29105"/>
    </ligand>
</feature>
<dbReference type="EMBL" id="JARMAB010000002">
    <property type="protein sequence ID" value="MED1201603.1"/>
    <property type="molecule type" value="Genomic_DNA"/>
</dbReference>
<dbReference type="HAMAP" id="MF_01024">
    <property type="entry name" value="HisD"/>
    <property type="match status" value="1"/>
</dbReference>
<evidence type="ECO:0000313" key="11">
    <source>
        <dbReference type="EMBL" id="MED1201603.1"/>
    </source>
</evidence>
<feature type="binding site" evidence="8">
    <location>
        <position position="126"/>
    </location>
    <ligand>
        <name>NAD(+)</name>
        <dbReference type="ChEBI" id="CHEBI:57540"/>
    </ligand>
</feature>
<keyword evidence="8" id="KW-0520">NAD</keyword>
<evidence type="ECO:0000256" key="6">
    <source>
        <dbReference type="ARBA" id="ARBA00023002"/>
    </source>
</evidence>
<proteinExistence type="inferred from homology"/>
<feature type="binding site" evidence="8">
    <location>
        <position position="234"/>
    </location>
    <ligand>
        <name>substrate</name>
    </ligand>
</feature>
<keyword evidence="8" id="KW-0368">Histidine biosynthesis</keyword>
<dbReference type="EC" id="1.1.1.23" evidence="3 8"/>
<comment type="function">
    <text evidence="1 8">Catalyzes the sequential NAD-dependent oxidations of L-histidinol to L-histidinaldehyde and then to L-histidine.</text>
</comment>
<dbReference type="SUPFAM" id="SSF53720">
    <property type="entry name" value="ALDH-like"/>
    <property type="match status" value="1"/>
</dbReference>
<reference evidence="11 12" key="1">
    <citation type="submission" date="2023-03" db="EMBL/GenBank/DDBJ databases">
        <title>Bacillus Genome Sequencing.</title>
        <authorList>
            <person name="Dunlap C."/>
        </authorList>
    </citation>
    <scope>NUCLEOTIDE SEQUENCE [LARGE SCALE GENOMIC DNA]</scope>
    <source>
        <strain evidence="11 12">B-23453</strain>
    </source>
</reference>